<evidence type="ECO:0000313" key="2">
    <source>
        <dbReference type="EMBL" id="BDP40495.1"/>
    </source>
</evidence>
<gene>
    <name evidence="2" type="ORF">DAETH_04640</name>
</gene>
<dbReference type="RefSeq" id="WP_264776343.1">
    <property type="nucleotide sequence ID" value="NZ_AP026560.1"/>
</dbReference>
<organism evidence="2 3">
    <name type="scientific">Deinococcus aetherius</name>
    <dbReference type="NCBI Taxonomy" id="200252"/>
    <lineage>
        <taxon>Bacteria</taxon>
        <taxon>Thermotogati</taxon>
        <taxon>Deinococcota</taxon>
        <taxon>Deinococci</taxon>
        <taxon>Deinococcales</taxon>
        <taxon>Deinococcaceae</taxon>
        <taxon>Deinococcus</taxon>
    </lineage>
</organism>
<keyword evidence="3" id="KW-1185">Reference proteome</keyword>
<dbReference type="Proteomes" id="UP001064971">
    <property type="component" value="Chromosome"/>
</dbReference>
<name>A0ABM8A9Y1_9DEIO</name>
<protein>
    <submittedName>
        <fullName evidence="2">Uncharacterized protein</fullName>
    </submittedName>
</protein>
<feature type="compositionally biased region" description="Low complexity" evidence="1">
    <location>
        <begin position="101"/>
        <end position="114"/>
    </location>
</feature>
<feature type="compositionally biased region" description="Low complexity" evidence="1">
    <location>
        <begin position="60"/>
        <end position="87"/>
    </location>
</feature>
<dbReference type="EMBL" id="AP026560">
    <property type="protein sequence ID" value="BDP40495.1"/>
    <property type="molecule type" value="Genomic_DNA"/>
</dbReference>
<evidence type="ECO:0000256" key="1">
    <source>
        <dbReference type="SAM" id="MobiDB-lite"/>
    </source>
</evidence>
<accession>A0ABM8A9Y1</accession>
<sequence>MKGLMVGLVVGALGGGFVAGRLTAPTSSHVHAGAGVTLRPLPVQAQLPNDPREVIPLVPGPGDEPGQGQPRPGQGPQQPGQGQGQEQCVLLFKDGQMYRLQPGQPQPGQGQQPGQPQPGGDGRNGQPGGDNELFPLEPFDTPPSLPGPSQPGEPALPDLNRRI</sequence>
<reference evidence="2" key="1">
    <citation type="submission" date="2022-07" db="EMBL/GenBank/DDBJ databases">
        <title>Complete Genome Sequence of the Radioresistant Bacterium Deinococcus aetherius ST0316, Isolated from the Air Dust collected in Lower Stratosphere above Japan.</title>
        <authorList>
            <person name="Satoh K."/>
            <person name="Hagiwara K."/>
            <person name="Katsumata K."/>
            <person name="Kubo A."/>
            <person name="Yokobori S."/>
            <person name="Yamagishi A."/>
            <person name="Oono Y."/>
            <person name="Narumi I."/>
        </authorList>
    </citation>
    <scope>NUCLEOTIDE SEQUENCE</scope>
    <source>
        <strain evidence="2">ST0316</strain>
    </source>
</reference>
<feature type="compositionally biased region" description="Pro residues" evidence="1">
    <location>
        <begin position="140"/>
        <end position="151"/>
    </location>
</feature>
<feature type="compositionally biased region" description="Gly residues" evidence="1">
    <location>
        <begin position="117"/>
        <end position="128"/>
    </location>
</feature>
<feature type="region of interest" description="Disordered" evidence="1">
    <location>
        <begin position="44"/>
        <end position="163"/>
    </location>
</feature>
<evidence type="ECO:0000313" key="3">
    <source>
        <dbReference type="Proteomes" id="UP001064971"/>
    </source>
</evidence>
<proteinExistence type="predicted"/>